<dbReference type="InterPro" id="IPR016181">
    <property type="entry name" value="Acyl_CoA_acyltransferase"/>
</dbReference>
<keyword evidence="5" id="KW-1185">Reference proteome</keyword>
<dbReference type="Pfam" id="PF00583">
    <property type="entry name" value="Acetyltransf_1"/>
    <property type="match status" value="1"/>
</dbReference>
<dbReference type="PANTHER" id="PTHR43877">
    <property type="entry name" value="AMINOALKYLPHOSPHONATE N-ACETYLTRANSFERASE-RELATED-RELATED"/>
    <property type="match status" value="1"/>
</dbReference>
<dbReference type="InterPro" id="IPR000182">
    <property type="entry name" value="GNAT_dom"/>
</dbReference>
<evidence type="ECO:0000256" key="1">
    <source>
        <dbReference type="ARBA" id="ARBA00022679"/>
    </source>
</evidence>
<feature type="domain" description="N-acetyltransferase" evidence="3">
    <location>
        <begin position="10"/>
        <end position="161"/>
    </location>
</feature>
<dbReference type="EMBL" id="SOHL01000003">
    <property type="protein sequence ID" value="TFD73871.1"/>
    <property type="molecule type" value="Genomic_DNA"/>
</dbReference>
<dbReference type="CDD" id="cd04301">
    <property type="entry name" value="NAT_SF"/>
    <property type="match status" value="1"/>
</dbReference>
<evidence type="ECO:0000256" key="2">
    <source>
        <dbReference type="ARBA" id="ARBA00023315"/>
    </source>
</evidence>
<comment type="caution">
    <text evidence="4">The sequence shown here is derived from an EMBL/GenBank/DDBJ whole genome shotgun (WGS) entry which is preliminary data.</text>
</comment>
<dbReference type="PANTHER" id="PTHR43877:SF2">
    <property type="entry name" value="AMINOALKYLPHOSPHONATE N-ACETYLTRANSFERASE-RELATED"/>
    <property type="match status" value="1"/>
</dbReference>
<dbReference type="PROSITE" id="PS51186">
    <property type="entry name" value="GNAT"/>
    <property type="match status" value="1"/>
</dbReference>
<dbReference type="AlphaFoldDB" id="A0A4R9B2W9"/>
<dbReference type="InterPro" id="IPR050832">
    <property type="entry name" value="Bact_Acetyltransf"/>
</dbReference>
<evidence type="ECO:0000259" key="3">
    <source>
        <dbReference type="PROSITE" id="PS51186"/>
    </source>
</evidence>
<dbReference type="SUPFAM" id="SSF55729">
    <property type="entry name" value="Acyl-CoA N-acyltransferases (Nat)"/>
    <property type="match status" value="1"/>
</dbReference>
<dbReference type="Gene3D" id="3.40.630.30">
    <property type="match status" value="1"/>
</dbReference>
<dbReference type="Proteomes" id="UP000297983">
    <property type="component" value="Unassembled WGS sequence"/>
</dbReference>
<organism evidence="4 5">
    <name type="scientific">Cryobacterium gelidum</name>
    <dbReference type="NCBI Taxonomy" id="1259164"/>
    <lineage>
        <taxon>Bacteria</taxon>
        <taxon>Bacillati</taxon>
        <taxon>Actinomycetota</taxon>
        <taxon>Actinomycetes</taxon>
        <taxon>Micrococcales</taxon>
        <taxon>Microbacteriaceae</taxon>
        <taxon>Cryobacterium</taxon>
    </lineage>
</organism>
<reference evidence="4 5" key="1">
    <citation type="submission" date="2019-03" db="EMBL/GenBank/DDBJ databases">
        <title>Genomics of glacier-inhabiting Cryobacterium strains.</title>
        <authorList>
            <person name="Liu Q."/>
            <person name="Xin Y.-H."/>
        </authorList>
    </citation>
    <scope>NUCLEOTIDE SEQUENCE [LARGE SCALE GENOMIC DNA]</scope>
    <source>
        <strain evidence="4 5">Hz16</strain>
    </source>
</reference>
<dbReference type="GO" id="GO:0016747">
    <property type="term" value="F:acyltransferase activity, transferring groups other than amino-acyl groups"/>
    <property type="evidence" value="ECO:0007669"/>
    <property type="project" value="InterPro"/>
</dbReference>
<proteinExistence type="predicted"/>
<keyword evidence="2" id="KW-0012">Acyltransferase</keyword>
<gene>
    <name evidence="4" type="ORF">E3T50_00650</name>
</gene>
<evidence type="ECO:0000313" key="4">
    <source>
        <dbReference type="EMBL" id="TFD73871.1"/>
    </source>
</evidence>
<sequence length="172" mass="18070">MKNPSAGTKIKYRDGAAADIEECVALWVDACRARDGAAVVGVAERARPKFGSSECWIVAEDTSAGLVGFGLATRPGSGLVGDPPGAPVIGLLAVAPGAQGRGLGANLLVALTNELALRGHVQSVLHVLADHHTAVHLYEKMGWRPLGEPFLHSLLRRPSQAYVRDLHDLGAR</sequence>
<protein>
    <submittedName>
        <fullName evidence="4">GNAT family N-acetyltransferase</fullName>
    </submittedName>
</protein>
<evidence type="ECO:0000313" key="5">
    <source>
        <dbReference type="Proteomes" id="UP000297983"/>
    </source>
</evidence>
<name>A0A4R9B2W9_9MICO</name>
<keyword evidence="1 4" id="KW-0808">Transferase</keyword>
<accession>A0A4R9B2W9</accession>